<dbReference type="InParanoid" id="K5VYK1"/>
<dbReference type="Proteomes" id="UP000008370">
    <property type="component" value="Unassembled WGS sequence"/>
</dbReference>
<sequence length="113" mass="12542">MHQTPALAFPYSDTNIPVDDADKEATVTRINRARPSQYFDTLHSPASLSFTLPRPNILNSRSPCPPLAECPPPAEASTPRWGTPQARRWTNLFFSDGSRSASFLRLRNLASTT</sequence>
<dbReference type="KEGG" id="pco:PHACADRAFT_262268"/>
<dbReference type="AlphaFoldDB" id="K5VYK1"/>
<keyword evidence="2" id="KW-1185">Reference proteome</keyword>
<proteinExistence type="predicted"/>
<gene>
    <name evidence="1" type="ORF">PHACADRAFT_262268</name>
</gene>
<organism evidence="1 2">
    <name type="scientific">Phanerochaete carnosa (strain HHB-10118-sp)</name>
    <name type="common">White-rot fungus</name>
    <name type="synonym">Peniophora carnosa</name>
    <dbReference type="NCBI Taxonomy" id="650164"/>
    <lineage>
        <taxon>Eukaryota</taxon>
        <taxon>Fungi</taxon>
        <taxon>Dikarya</taxon>
        <taxon>Basidiomycota</taxon>
        <taxon>Agaricomycotina</taxon>
        <taxon>Agaricomycetes</taxon>
        <taxon>Polyporales</taxon>
        <taxon>Phanerochaetaceae</taxon>
        <taxon>Phanerochaete</taxon>
    </lineage>
</organism>
<name>K5VYK1_PHACS</name>
<dbReference type="GeneID" id="18918233"/>
<evidence type="ECO:0000313" key="2">
    <source>
        <dbReference type="Proteomes" id="UP000008370"/>
    </source>
</evidence>
<evidence type="ECO:0000313" key="1">
    <source>
        <dbReference type="EMBL" id="EKM51875.1"/>
    </source>
</evidence>
<accession>K5VYK1</accession>
<dbReference type="HOGENOM" id="CLU_2134403_0_0_1"/>
<protein>
    <submittedName>
        <fullName evidence="1">Uncharacterized protein</fullName>
    </submittedName>
</protein>
<dbReference type="RefSeq" id="XP_007399668.1">
    <property type="nucleotide sequence ID" value="XM_007399606.1"/>
</dbReference>
<reference evidence="1 2" key="1">
    <citation type="journal article" date="2012" name="BMC Genomics">
        <title>Comparative genomics of the white-rot fungi, Phanerochaete carnosa and P. chrysosporium, to elucidate the genetic basis of the distinct wood types they colonize.</title>
        <authorList>
            <person name="Suzuki H."/>
            <person name="MacDonald J."/>
            <person name="Syed K."/>
            <person name="Salamov A."/>
            <person name="Hori C."/>
            <person name="Aerts A."/>
            <person name="Henrissat B."/>
            <person name="Wiebenga A."/>
            <person name="vanKuyk P.A."/>
            <person name="Barry K."/>
            <person name="Lindquist E."/>
            <person name="LaButti K."/>
            <person name="Lapidus A."/>
            <person name="Lucas S."/>
            <person name="Coutinho P."/>
            <person name="Gong Y."/>
            <person name="Samejima M."/>
            <person name="Mahadevan R."/>
            <person name="Abou-Zaid M."/>
            <person name="de Vries R.P."/>
            <person name="Igarashi K."/>
            <person name="Yadav J.S."/>
            <person name="Grigoriev I.V."/>
            <person name="Master E.R."/>
        </authorList>
    </citation>
    <scope>NUCLEOTIDE SEQUENCE [LARGE SCALE GENOMIC DNA]</scope>
    <source>
        <strain evidence="1 2">HHB-10118-sp</strain>
    </source>
</reference>
<dbReference type="EMBL" id="JH930476">
    <property type="protein sequence ID" value="EKM51875.1"/>
    <property type="molecule type" value="Genomic_DNA"/>
</dbReference>